<evidence type="ECO:0000313" key="3">
    <source>
        <dbReference type="WBParaSite" id="SPAL_0000236200.1"/>
    </source>
</evidence>
<name>A0A0N5B8I9_STREA</name>
<dbReference type="STRING" id="174720.A0A0N5B8I9"/>
<feature type="region of interest" description="Disordered" evidence="1">
    <location>
        <begin position="235"/>
        <end position="258"/>
    </location>
</feature>
<proteinExistence type="predicted"/>
<dbReference type="AlphaFoldDB" id="A0A0N5B8I9"/>
<organism evidence="2 3">
    <name type="scientific">Strongyloides papillosus</name>
    <name type="common">Intestinal threadworm</name>
    <dbReference type="NCBI Taxonomy" id="174720"/>
    <lineage>
        <taxon>Eukaryota</taxon>
        <taxon>Metazoa</taxon>
        <taxon>Ecdysozoa</taxon>
        <taxon>Nematoda</taxon>
        <taxon>Chromadorea</taxon>
        <taxon>Rhabditida</taxon>
        <taxon>Tylenchina</taxon>
        <taxon>Panagrolaimomorpha</taxon>
        <taxon>Strongyloidoidea</taxon>
        <taxon>Strongyloididae</taxon>
        <taxon>Strongyloides</taxon>
    </lineage>
</organism>
<keyword evidence="2" id="KW-1185">Reference proteome</keyword>
<sequence>MPDLMETKYAYENDMHLTSDDNILDCEEGYSLDNYVESGLDNSHQLAISSEEKVYMKKMKILKETYCTILASNYSLKNRVYHVKKQINYLRRLKRVLCNYLSGLNDKFQEGYLEIDDNDVECIGLDEIIGNVVKDCKIAAALSNRKRKNAHNELSKKKQDDSVSEMTNDEADHVVNDYVKGNLYNSSSTTKIESKMNFHEGQELIYNNMNVSNIKTEENCEPPEKKMAIDTQNCHNETSDVDSSMDNFNDFLKDEDVE</sequence>
<accession>A0A0N5B8I9</accession>
<evidence type="ECO:0000256" key="1">
    <source>
        <dbReference type="SAM" id="MobiDB-lite"/>
    </source>
</evidence>
<dbReference type="WBParaSite" id="SPAL_0000236200.1">
    <property type="protein sequence ID" value="SPAL_0000236200.1"/>
    <property type="gene ID" value="SPAL_0000236200"/>
</dbReference>
<dbReference type="Proteomes" id="UP000046392">
    <property type="component" value="Unplaced"/>
</dbReference>
<evidence type="ECO:0000313" key="2">
    <source>
        <dbReference type="Proteomes" id="UP000046392"/>
    </source>
</evidence>
<protein>
    <submittedName>
        <fullName evidence="3">KxDL domain-containing protein</fullName>
    </submittedName>
</protein>
<feature type="region of interest" description="Disordered" evidence="1">
    <location>
        <begin position="148"/>
        <end position="168"/>
    </location>
</feature>
<feature type="compositionally biased region" description="Basic and acidic residues" evidence="1">
    <location>
        <begin position="150"/>
        <end position="161"/>
    </location>
</feature>
<reference evidence="3" key="1">
    <citation type="submission" date="2017-02" db="UniProtKB">
        <authorList>
            <consortium name="WormBaseParasite"/>
        </authorList>
    </citation>
    <scope>IDENTIFICATION</scope>
</reference>
<feature type="compositionally biased region" description="Polar residues" evidence="1">
    <location>
        <begin position="235"/>
        <end position="247"/>
    </location>
</feature>